<organism evidence="3 4">
    <name type="scientific">Ceratopteris richardii</name>
    <name type="common">Triangle waterfern</name>
    <dbReference type="NCBI Taxonomy" id="49495"/>
    <lineage>
        <taxon>Eukaryota</taxon>
        <taxon>Viridiplantae</taxon>
        <taxon>Streptophyta</taxon>
        <taxon>Embryophyta</taxon>
        <taxon>Tracheophyta</taxon>
        <taxon>Polypodiopsida</taxon>
        <taxon>Polypodiidae</taxon>
        <taxon>Polypodiales</taxon>
        <taxon>Pteridineae</taxon>
        <taxon>Pteridaceae</taxon>
        <taxon>Parkerioideae</taxon>
        <taxon>Ceratopteris</taxon>
    </lineage>
</organism>
<dbReference type="SUPFAM" id="SSF49785">
    <property type="entry name" value="Galactose-binding domain-like"/>
    <property type="match status" value="1"/>
</dbReference>
<dbReference type="EMBL" id="CM035416">
    <property type="protein sequence ID" value="KAH7424714.1"/>
    <property type="molecule type" value="Genomic_DNA"/>
</dbReference>
<dbReference type="OrthoDB" id="2635at2759"/>
<dbReference type="Proteomes" id="UP000825935">
    <property type="component" value="Chromosome 11"/>
</dbReference>
<dbReference type="PROSITE" id="PS51532">
    <property type="entry name" value="PITH"/>
    <property type="match status" value="1"/>
</dbReference>
<keyword evidence="4" id="KW-1185">Reference proteome</keyword>
<feature type="domain" description="PITH" evidence="2">
    <location>
        <begin position="44"/>
        <end position="219"/>
    </location>
</feature>
<gene>
    <name evidence="3" type="ORF">KP509_11G020900</name>
</gene>
<comment type="caution">
    <text evidence="3">The sequence shown here is derived from an EMBL/GenBank/DDBJ whole genome shotgun (WGS) entry which is preliminary data.</text>
</comment>
<proteinExistence type="inferred from homology"/>
<evidence type="ECO:0000259" key="2">
    <source>
        <dbReference type="PROSITE" id="PS51532"/>
    </source>
</evidence>
<dbReference type="OMA" id="RLVFKPW"/>
<evidence type="ECO:0000313" key="4">
    <source>
        <dbReference type="Proteomes" id="UP000825935"/>
    </source>
</evidence>
<dbReference type="Pfam" id="PF06201">
    <property type="entry name" value="PITH"/>
    <property type="match status" value="1"/>
</dbReference>
<dbReference type="InterPro" id="IPR010400">
    <property type="entry name" value="PITH_dom"/>
</dbReference>
<dbReference type="InterPro" id="IPR045099">
    <property type="entry name" value="PITH1-like"/>
</dbReference>
<comment type="similarity">
    <text evidence="1">Belongs to the PITHD1 family.</text>
</comment>
<dbReference type="Gene3D" id="2.60.120.470">
    <property type="entry name" value="PITH domain"/>
    <property type="match status" value="1"/>
</dbReference>
<dbReference type="PANTHER" id="PTHR12175">
    <property type="entry name" value="AD039 HT014 THIOREDOXIN FAMILY TRP26"/>
    <property type="match status" value="1"/>
</dbReference>
<dbReference type="InterPro" id="IPR037047">
    <property type="entry name" value="PITH_dom_sf"/>
</dbReference>
<accession>A0A8T2TTH7</accession>
<dbReference type="InterPro" id="IPR008979">
    <property type="entry name" value="Galactose-bd-like_sf"/>
</dbReference>
<protein>
    <recommendedName>
        <fullName evidence="2">PITH domain-containing protein</fullName>
    </recommendedName>
</protein>
<dbReference type="PANTHER" id="PTHR12175:SF1">
    <property type="entry name" value="PITH DOMAIN-CONTAINING PROTEIN 1"/>
    <property type="match status" value="1"/>
</dbReference>
<evidence type="ECO:0000313" key="3">
    <source>
        <dbReference type="EMBL" id="KAH7424714.1"/>
    </source>
</evidence>
<evidence type="ECO:0000256" key="1">
    <source>
        <dbReference type="ARBA" id="ARBA00025788"/>
    </source>
</evidence>
<name>A0A8T2TTH7_CERRI</name>
<dbReference type="AlphaFoldDB" id="A0A8T2TTH7"/>
<dbReference type="GO" id="GO:0005737">
    <property type="term" value="C:cytoplasm"/>
    <property type="evidence" value="ECO:0007669"/>
    <property type="project" value="UniProtKB-ARBA"/>
</dbReference>
<sequence length="237" mass="26468">MTCGTVREVQETLKWREQNRGSWCASGATILWAPAMACTHSHDCSEHDCASAWSLYKHIDLPRVWALNEAVEGSAKNVFRSWESRLDTSNGFLESNDDDPELLLFIPFTSDVKIKSVSVIGAGDGHSPSRMRAFLNRQDIDFSTAAEMNPVQEWELAENLQGTLEYQTRYARFQSVATLILHFPENFGADGTWISFIGLKGEATQLKRDAVAHVVYEALPNPADHRLPAESNVPSIL</sequence>
<reference evidence="3" key="1">
    <citation type="submission" date="2021-08" db="EMBL/GenBank/DDBJ databases">
        <title>WGS assembly of Ceratopteris richardii.</title>
        <authorList>
            <person name="Marchant D.B."/>
            <person name="Chen G."/>
            <person name="Jenkins J."/>
            <person name="Shu S."/>
            <person name="Leebens-Mack J."/>
            <person name="Grimwood J."/>
            <person name="Schmutz J."/>
            <person name="Soltis P."/>
            <person name="Soltis D."/>
            <person name="Chen Z.-H."/>
        </authorList>
    </citation>
    <scope>NUCLEOTIDE SEQUENCE</scope>
    <source>
        <strain evidence="3">Whitten #5841</strain>
        <tissue evidence="3">Leaf</tissue>
    </source>
</reference>